<name>A0A401TPF3_CHIPU</name>
<organism evidence="1 2">
    <name type="scientific">Chiloscyllium punctatum</name>
    <name type="common">Brownbanded bambooshark</name>
    <name type="synonym">Hemiscyllium punctatum</name>
    <dbReference type="NCBI Taxonomy" id="137246"/>
    <lineage>
        <taxon>Eukaryota</taxon>
        <taxon>Metazoa</taxon>
        <taxon>Chordata</taxon>
        <taxon>Craniata</taxon>
        <taxon>Vertebrata</taxon>
        <taxon>Chondrichthyes</taxon>
        <taxon>Elasmobranchii</taxon>
        <taxon>Galeomorphii</taxon>
        <taxon>Galeoidea</taxon>
        <taxon>Orectolobiformes</taxon>
        <taxon>Hemiscylliidae</taxon>
        <taxon>Chiloscyllium</taxon>
    </lineage>
</organism>
<accession>A0A401TPF3</accession>
<gene>
    <name evidence="1" type="ORF">chiPu_0028382</name>
</gene>
<dbReference type="EMBL" id="BEZZ01130422">
    <property type="protein sequence ID" value="GCC44503.1"/>
    <property type="molecule type" value="Genomic_DNA"/>
</dbReference>
<dbReference type="AlphaFoldDB" id="A0A401TPF3"/>
<evidence type="ECO:0000313" key="2">
    <source>
        <dbReference type="Proteomes" id="UP000287033"/>
    </source>
</evidence>
<sequence>MLDSLYLRVLSYVSPASQGNNCDSIQDHIVHELKRLWDILLDRLNPLKVTPKMCKQVPSCSRDPLPSTTAGHKKHRRSYAHCKRRRLRYLEPDEQEILSRLCCNYDPHKFSRAEWTINLKGYAPGERRPGNCSDACKHSRVVFDT</sequence>
<proteinExistence type="predicted"/>
<evidence type="ECO:0000313" key="1">
    <source>
        <dbReference type="EMBL" id="GCC44503.1"/>
    </source>
</evidence>
<comment type="caution">
    <text evidence="1">The sequence shown here is derived from an EMBL/GenBank/DDBJ whole genome shotgun (WGS) entry which is preliminary data.</text>
</comment>
<reference evidence="1 2" key="1">
    <citation type="journal article" date="2018" name="Nat. Ecol. Evol.">
        <title>Shark genomes provide insights into elasmobranch evolution and the origin of vertebrates.</title>
        <authorList>
            <person name="Hara Y"/>
            <person name="Yamaguchi K"/>
            <person name="Onimaru K"/>
            <person name="Kadota M"/>
            <person name="Koyanagi M"/>
            <person name="Keeley SD"/>
            <person name="Tatsumi K"/>
            <person name="Tanaka K"/>
            <person name="Motone F"/>
            <person name="Kageyama Y"/>
            <person name="Nozu R"/>
            <person name="Adachi N"/>
            <person name="Nishimura O"/>
            <person name="Nakagawa R"/>
            <person name="Tanegashima C"/>
            <person name="Kiyatake I"/>
            <person name="Matsumoto R"/>
            <person name="Murakumo K"/>
            <person name="Nishida K"/>
            <person name="Terakita A"/>
            <person name="Kuratani S"/>
            <person name="Sato K"/>
            <person name="Hyodo S Kuraku.S."/>
        </authorList>
    </citation>
    <scope>NUCLEOTIDE SEQUENCE [LARGE SCALE GENOMIC DNA]</scope>
</reference>
<dbReference type="Proteomes" id="UP000287033">
    <property type="component" value="Unassembled WGS sequence"/>
</dbReference>
<protein>
    <submittedName>
        <fullName evidence="1">Uncharacterized protein</fullName>
    </submittedName>
</protein>
<keyword evidence="2" id="KW-1185">Reference proteome</keyword>